<dbReference type="VEuPathDB" id="FungiDB:VP01_83g4"/>
<sequence>MQVSAWDCLCKISSMFTSLPLSFLINDNLFVLLSDYYQFFAKIPHFRKVLSLLVDGFCFLNHYLSFFVAQSSVYFNWNQNNSGIHVHFQVLIHIFQGINSQSSSLLVNNQEYLSTHKLTSQLVSIAWCSLAYKQPSQTEHRIFSLKNIQANICAVACKQAWRGLQITYIFCSCPYSELLDSCHLTLVLHHLDLFFLNMGSSIILHDIFGIIMCLRVLCFGYIWIVPKNWSHIHTNQAIQSFFLRFMISTDPVYLSLQILTCGIHSGFSWVGYRSLPLYQRLKTRDKFFNGCSSLIQAIPKAQLPLSLSLKRNGYLNKMNALLGFQKMENSSDSTSYMFKVLVDFLRPSKKPFLPGICVWNQVSSHGPTIPQIKMLQEALFLFHMGALNHLKKKKKINFITMKLFFFFFFLKFQDYSLCIFLLSQKTEGSISSLMEEQGPLICSNFLQIEHLKSLNLINAILVPTDAWELNFYVLGLFEIEFWKCCHYSSTFQLNWRVDIINSTLNTINHPKQMKFFSPSESHINTYHKNKDPFFLYQYLFLSSFFKRILTFFFLLIFILFNYKKRIRFLKLSYKFMHMKAAQKSHLVCMSSTFSMSSLFLFKILLPPSIPAQFSFCPTVFSTFHVVESLYIFEAVRLSYWGVDVIVWMESCGGFTNKGNYFWSFCLAKQKKAMTESDSRDGGKAVGKYTGSLRGLGLGSGGLRGRADAAAVWQRVGINCGKGMGIDGLQVYMTQIVLDIKKQDSSLESIKEEYSESLSGLQVGKRECLLSDCCKQKVSSHLISYIVFFFHTVDLRYQKNHLKSKRKFFVSMSLRQAFEAHLQASDEELSSGKESIIGLSASRNKQVLVSYKKVSSRTSSQNHQIPLLSGYSSFQAGIPHGARIVISSP</sequence>
<evidence type="ECO:0000313" key="2">
    <source>
        <dbReference type="EMBL" id="KNZ45186.1"/>
    </source>
</evidence>
<name>A0A0L6U9J6_9BASI</name>
<proteinExistence type="predicted"/>
<feature type="transmembrane region" description="Helical" evidence="1">
    <location>
        <begin position="403"/>
        <end position="423"/>
    </location>
</feature>
<organism evidence="2 3">
    <name type="scientific">Puccinia sorghi</name>
    <dbReference type="NCBI Taxonomy" id="27349"/>
    <lineage>
        <taxon>Eukaryota</taxon>
        <taxon>Fungi</taxon>
        <taxon>Dikarya</taxon>
        <taxon>Basidiomycota</taxon>
        <taxon>Pucciniomycotina</taxon>
        <taxon>Pucciniomycetes</taxon>
        <taxon>Pucciniales</taxon>
        <taxon>Pucciniaceae</taxon>
        <taxon>Puccinia</taxon>
    </lineage>
</organism>
<keyword evidence="3" id="KW-1185">Reference proteome</keyword>
<keyword evidence="1" id="KW-0812">Transmembrane</keyword>
<dbReference type="Proteomes" id="UP000037035">
    <property type="component" value="Unassembled WGS sequence"/>
</dbReference>
<gene>
    <name evidence="2" type="ORF">VP01_83g4</name>
</gene>
<evidence type="ECO:0000256" key="1">
    <source>
        <dbReference type="SAM" id="Phobius"/>
    </source>
</evidence>
<accession>A0A0L6U9J6</accession>
<keyword evidence="1" id="KW-0472">Membrane</keyword>
<keyword evidence="1" id="KW-1133">Transmembrane helix</keyword>
<reference evidence="2 3" key="1">
    <citation type="submission" date="2015-08" db="EMBL/GenBank/DDBJ databases">
        <title>Next Generation Sequencing and Analysis of the Genome of Puccinia sorghi L Schw, the Causal Agent of Maize Common Rust.</title>
        <authorList>
            <person name="Rochi L."/>
            <person name="Burguener G."/>
            <person name="Darino M."/>
            <person name="Turjanski A."/>
            <person name="Kreff E."/>
            <person name="Dieguez M.J."/>
            <person name="Sacco F."/>
        </authorList>
    </citation>
    <scope>NUCLEOTIDE SEQUENCE [LARGE SCALE GENOMIC DNA]</scope>
    <source>
        <strain evidence="2 3">RO10H11247</strain>
    </source>
</reference>
<evidence type="ECO:0000313" key="3">
    <source>
        <dbReference type="Proteomes" id="UP000037035"/>
    </source>
</evidence>
<comment type="caution">
    <text evidence="2">The sequence shown here is derived from an EMBL/GenBank/DDBJ whole genome shotgun (WGS) entry which is preliminary data.</text>
</comment>
<dbReference type="AlphaFoldDB" id="A0A0L6U9J6"/>
<feature type="transmembrane region" description="Helical" evidence="1">
    <location>
        <begin position="538"/>
        <end position="562"/>
    </location>
</feature>
<dbReference type="EMBL" id="LAVV01013938">
    <property type="protein sequence ID" value="KNZ45186.1"/>
    <property type="molecule type" value="Genomic_DNA"/>
</dbReference>
<feature type="transmembrane region" description="Helical" evidence="1">
    <location>
        <begin position="583"/>
        <end position="605"/>
    </location>
</feature>
<feature type="transmembrane region" description="Helical" evidence="1">
    <location>
        <begin position="203"/>
        <end position="224"/>
    </location>
</feature>
<protein>
    <submittedName>
        <fullName evidence="2">Uncharacterized protein</fullName>
    </submittedName>
</protein>